<keyword evidence="9" id="KW-0812">Transmembrane</keyword>
<feature type="domain" description="GDNF/GAS1" evidence="10">
    <location>
        <begin position="186"/>
        <end position="263"/>
    </location>
</feature>
<sequence length="489" mass="55467">MTNNCLHQRHRWLGYRLTQRADPDYMVQRVLKRSCSLAQVLNTDTLPAPSHHMKAMKAAFLIAYHLLFQLVCTDTSRTSECISQMDVCVSPHICSSEQAVLRNSCHFKDEGCHMTDAKVCNATLQMMLSRSPALGQCVCPGPDPCSTLQQLYSQCQHHWAQENKHLEVEWQASDHKGHEHHTNRSCLEEIVACLGEKSCNSQMVPFVQECNAYRCNPGQCREALRQFYSALPHNVAEKLVFCDCDREDQECQQIKASLHSGSCAGDQSQTPWTCLEAIDSCSEDALCRQILSRYLSKCFGEKESAYDTTSEWLSRLDPDFFLGHDLQCRVAFVETMGSILHHPCTCDGLHHHDRYKCNELKQILQDRSLFTLSGTKENTRRGESPEFNSGQQSASETSTKQQWLSGENVRHGQVEDSSNGQQPTNGSSFKQQWLSDQLFYLLIYISALMVVVLFVVSLVLHRLWRIHKAAGKPAFEEHQSKSLMLSSPI</sequence>
<keyword evidence="9" id="KW-1133">Transmembrane helix</keyword>
<dbReference type="Proteomes" id="UP001187343">
    <property type="component" value="Unassembled WGS sequence"/>
</dbReference>
<dbReference type="InterPro" id="IPR003438">
    <property type="entry name" value="GDNF_rcpt"/>
</dbReference>
<evidence type="ECO:0000259" key="10">
    <source>
        <dbReference type="SMART" id="SM00907"/>
    </source>
</evidence>
<evidence type="ECO:0000256" key="4">
    <source>
        <dbReference type="ARBA" id="ARBA00022729"/>
    </source>
</evidence>
<dbReference type="PANTHER" id="PTHR10269:SF1">
    <property type="entry name" value="GDNF FAMILY RECEPTOR ALPHA-LIKE"/>
    <property type="match status" value="1"/>
</dbReference>
<evidence type="ECO:0000256" key="5">
    <source>
        <dbReference type="ARBA" id="ARBA00023136"/>
    </source>
</evidence>
<keyword evidence="5 9" id="KW-0472">Membrane</keyword>
<keyword evidence="3" id="KW-1003">Cell membrane</keyword>
<evidence type="ECO:0000256" key="3">
    <source>
        <dbReference type="ARBA" id="ARBA00022475"/>
    </source>
</evidence>
<evidence type="ECO:0000256" key="9">
    <source>
        <dbReference type="SAM" id="Phobius"/>
    </source>
</evidence>
<evidence type="ECO:0000256" key="1">
    <source>
        <dbReference type="ARBA" id="ARBA00004236"/>
    </source>
</evidence>
<evidence type="ECO:0000313" key="12">
    <source>
        <dbReference type="Proteomes" id="UP001187343"/>
    </source>
</evidence>
<dbReference type="GO" id="GO:0007399">
    <property type="term" value="P:nervous system development"/>
    <property type="evidence" value="ECO:0007669"/>
    <property type="project" value="TreeGrafter"/>
</dbReference>
<feature type="transmembrane region" description="Helical" evidence="9">
    <location>
        <begin position="438"/>
        <end position="460"/>
    </location>
</feature>
<dbReference type="InterPro" id="IPR037193">
    <property type="entry name" value="GDNF_alpha"/>
</dbReference>
<dbReference type="GO" id="GO:0009897">
    <property type="term" value="C:external side of plasma membrane"/>
    <property type="evidence" value="ECO:0007669"/>
    <property type="project" value="TreeGrafter"/>
</dbReference>
<dbReference type="InterPro" id="IPR016017">
    <property type="entry name" value="GDNF/GAS1"/>
</dbReference>
<evidence type="ECO:0000313" key="11">
    <source>
        <dbReference type="EMBL" id="KAK2896358.1"/>
    </source>
</evidence>
<keyword evidence="12" id="KW-1185">Reference proteome</keyword>
<feature type="domain" description="GDNF/GAS1" evidence="10">
    <location>
        <begin position="274"/>
        <end position="369"/>
    </location>
</feature>
<feature type="region of interest" description="Disordered" evidence="8">
    <location>
        <begin position="375"/>
        <end position="426"/>
    </location>
</feature>
<keyword evidence="4" id="KW-0732">Signal</keyword>
<keyword evidence="7" id="KW-0325">Glycoprotein</keyword>
<evidence type="ECO:0000256" key="2">
    <source>
        <dbReference type="ARBA" id="ARBA00005961"/>
    </source>
</evidence>
<proteinExistence type="inferred from homology"/>
<keyword evidence="6" id="KW-0675">Receptor</keyword>
<dbReference type="AlphaFoldDB" id="A0AA88PY89"/>
<protein>
    <recommendedName>
        <fullName evidence="10">GDNF/GAS1 domain-containing protein</fullName>
    </recommendedName>
</protein>
<dbReference type="SMART" id="SM00907">
    <property type="entry name" value="GDNF"/>
    <property type="match status" value="2"/>
</dbReference>
<feature type="compositionally biased region" description="Polar residues" evidence="8">
    <location>
        <begin position="415"/>
        <end position="426"/>
    </location>
</feature>
<evidence type="ECO:0000256" key="8">
    <source>
        <dbReference type="SAM" id="MobiDB-lite"/>
    </source>
</evidence>
<comment type="similarity">
    <text evidence="2">Belongs to the GDNFR family.</text>
</comment>
<name>A0AA88PY89_9TELE</name>
<evidence type="ECO:0000256" key="6">
    <source>
        <dbReference type="ARBA" id="ARBA00023170"/>
    </source>
</evidence>
<dbReference type="GO" id="GO:0043235">
    <property type="term" value="C:receptor complex"/>
    <property type="evidence" value="ECO:0007669"/>
    <property type="project" value="TreeGrafter"/>
</dbReference>
<comment type="caution">
    <text evidence="11">The sequence shown here is derived from an EMBL/GenBank/DDBJ whole genome shotgun (WGS) entry which is preliminary data.</text>
</comment>
<dbReference type="PANTHER" id="PTHR10269">
    <property type="entry name" value="GDNF RECEPTOR ALPHA"/>
    <property type="match status" value="1"/>
</dbReference>
<accession>A0AA88PY89</accession>
<dbReference type="GO" id="GO:0038023">
    <property type="term" value="F:signaling receptor activity"/>
    <property type="evidence" value="ECO:0007669"/>
    <property type="project" value="InterPro"/>
</dbReference>
<feature type="compositionally biased region" description="Polar residues" evidence="8">
    <location>
        <begin position="386"/>
        <end position="405"/>
    </location>
</feature>
<reference evidence="11" key="1">
    <citation type="submission" date="2023-08" db="EMBL/GenBank/DDBJ databases">
        <title>Chromosome-level Genome Assembly of mud carp (Cirrhinus molitorella).</title>
        <authorList>
            <person name="Liu H."/>
        </authorList>
    </citation>
    <scope>NUCLEOTIDE SEQUENCE</scope>
    <source>
        <strain evidence="11">Prfri</strain>
        <tissue evidence="11">Muscle</tissue>
    </source>
</reference>
<dbReference type="EMBL" id="JAUYZG010000010">
    <property type="protein sequence ID" value="KAK2896358.1"/>
    <property type="molecule type" value="Genomic_DNA"/>
</dbReference>
<dbReference type="Pfam" id="PF02351">
    <property type="entry name" value="GDNF"/>
    <property type="match status" value="2"/>
</dbReference>
<organism evidence="11 12">
    <name type="scientific">Cirrhinus molitorella</name>
    <name type="common">mud carp</name>
    <dbReference type="NCBI Taxonomy" id="172907"/>
    <lineage>
        <taxon>Eukaryota</taxon>
        <taxon>Metazoa</taxon>
        <taxon>Chordata</taxon>
        <taxon>Craniata</taxon>
        <taxon>Vertebrata</taxon>
        <taxon>Euteleostomi</taxon>
        <taxon>Actinopterygii</taxon>
        <taxon>Neopterygii</taxon>
        <taxon>Teleostei</taxon>
        <taxon>Ostariophysi</taxon>
        <taxon>Cypriniformes</taxon>
        <taxon>Cyprinidae</taxon>
        <taxon>Labeoninae</taxon>
        <taxon>Labeonini</taxon>
        <taxon>Cirrhinus</taxon>
    </lineage>
</organism>
<dbReference type="SUPFAM" id="SSF110035">
    <property type="entry name" value="GDNF receptor-like"/>
    <property type="match status" value="2"/>
</dbReference>
<gene>
    <name evidence="11" type="ORF">Q8A67_010846</name>
</gene>
<dbReference type="GO" id="GO:0007169">
    <property type="term" value="P:cell surface receptor protein tyrosine kinase signaling pathway"/>
    <property type="evidence" value="ECO:0007669"/>
    <property type="project" value="UniProtKB-ARBA"/>
</dbReference>
<evidence type="ECO:0000256" key="7">
    <source>
        <dbReference type="ARBA" id="ARBA00023180"/>
    </source>
</evidence>
<comment type="subcellular location">
    <subcellularLocation>
        <location evidence="1">Cell membrane</location>
    </subcellularLocation>
</comment>